<keyword evidence="12" id="KW-0573">Peptidoglycan synthesis</keyword>
<protein>
    <submittedName>
        <fullName evidence="22">Transglycosylase domain-containing protein</fullName>
    </submittedName>
</protein>
<keyword evidence="19" id="KW-0812">Transmembrane</keyword>
<evidence type="ECO:0000256" key="10">
    <source>
        <dbReference type="ARBA" id="ARBA00022801"/>
    </source>
</evidence>
<proteinExistence type="inferred from homology"/>
<keyword evidence="23" id="KW-1185">Reference proteome</keyword>
<dbReference type="RefSeq" id="WP_302039397.1">
    <property type="nucleotide sequence ID" value="NZ_JAUKPO010000012.1"/>
</dbReference>
<feature type="region of interest" description="Disordered" evidence="18">
    <location>
        <begin position="744"/>
        <end position="764"/>
    </location>
</feature>
<evidence type="ECO:0000256" key="18">
    <source>
        <dbReference type="SAM" id="MobiDB-lite"/>
    </source>
</evidence>
<organism evidence="22 23">
    <name type="scientific">Rhodocytophaga aerolata</name>
    <dbReference type="NCBI Taxonomy" id="455078"/>
    <lineage>
        <taxon>Bacteria</taxon>
        <taxon>Pseudomonadati</taxon>
        <taxon>Bacteroidota</taxon>
        <taxon>Cytophagia</taxon>
        <taxon>Cytophagales</taxon>
        <taxon>Rhodocytophagaceae</taxon>
        <taxon>Rhodocytophaga</taxon>
    </lineage>
</organism>
<dbReference type="Pfam" id="PF00905">
    <property type="entry name" value="Transpeptidase"/>
    <property type="match status" value="1"/>
</dbReference>
<keyword evidence="10" id="KW-0378">Hydrolase</keyword>
<evidence type="ECO:0000256" key="5">
    <source>
        <dbReference type="ARBA" id="ARBA00022475"/>
    </source>
</evidence>
<evidence type="ECO:0000259" key="20">
    <source>
        <dbReference type="Pfam" id="PF00905"/>
    </source>
</evidence>
<feature type="transmembrane region" description="Helical" evidence="19">
    <location>
        <begin position="12"/>
        <end position="33"/>
    </location>
</feature>
<dbReference type="InterPro" id="IPR050396">
    <property type="entry name" value="Glycosyltr_51/Transpeptidase"/>
</dbReference>
<comment type="similarity">
    <text evidence="4">In the N-terminal section; belongs to the glycosyltransferase 51 family.</text>
</comment>
<feature type="domain" description="Penicillin-binding protein transpeptidase" evidence="20">
    <location>
        <begin position="428"/>
        <end position="670"/>
    </location>
</feature>
<feature type="domain" description="Glycosyl transferase family 51" evidence="21">
    <location>
        <begin position="70"/>
        <end position="252"/>
    </location>
</feature>
<dbReference type="SUPFAM" id="SSF56601">
    <property type="entry name" value="beta-lactamase/transpeptidase-like"/>
    <property type="match status" value="1"/>
</dbReference>
<evidence type="ECO:0000313" key="22">
    <source>
        <dbReference type="EMBL" id="MDO1448596.1"/>
    </source>
</evidence>
<evidence type="ECO:0000256" key="13">
    <source>
        <dbReference type="ARBA" id="ARBA00023136"/>
    </source>
</evidence>
<dbReference type="InterPro" id="IPR036950">
    <property type="entry name" value="PBP_transglycosylase"/>
</dbReference>
<comment type="subcellular location">
    <subcellularLocation>
        <location evidence="1">Cell membrane</location>
    </subcellularLocation>
</comment>
<evidence type="ECO:0000256" key="3">
    <source>
        <dbReference type="ARBA" id="ARBA00007090"/>
    </source>
</evidence>
<comment type="catalytic activity">
    <reaction evidence="16">
        <text>Preferential cleavage: (Ac)2-L-Lys-D-Ala-|-D-Ala. Also transpeptidation of peptidyl-alanyl moieties that are N-acyl substituents of D-alanine.</text>
        <dbReference type="EC" id="3.4.16.4"/>
    </reaction>
</comment>
<evidence type="ECO:0000256" key="15">
    <source>
        <dbReference type="ARBA" id="ARBA00023316"/>
    </source>
</evidence>
<dbReference type="InterPro" id="IPR012338">
    <property type="entry name" value="Beta-lactam/transpept-like"/>
</dbReference>
<keyword evidence="6" id="KW-0121">Carboxypeptidase</keyword>
<evidence type="ECO:0000256" key="16">
    <source>
        <dbReference type="ARBA" id="ARBA00034000"/>
    </source>
</evidence>
<keyword evidence="13 19" id="KW-0472">Membrane</keyword>
<gene>
    <name evidence="22" type="ORF">Q0590_20130</name>
</gene>
<reference evidence="22" key="1">
    <citation type="submission" date="2023-07" db="EMBL/GenBank/DDBJ databases">
        <title>The genome sequence of Rhodocytophaga aerolata KACC 12507.</title>
        <authorList>
            <person name="Zhang X."/>
        </authorList>
    </citation>
    <scope>NUCLEOTIDE SEQUENCE</scope>
    <source>
        <strain evidence="22">KACC 12507</strain>
    </source>
</reference>
<evidence type="ECO:0000256" key="14">
    <source>
        <dbReference type="ARBA" id="ARBA00023268"/>
    </source>
</evidence>
<dbReference type="EMBL" id="JAUKPO010000012">
    <property type="protein sequence ID" value="MDO1448596.1"/>
    <property type="molecule type" value="Genomic_DNA"/>
</dbReference>
<comment type="caution">
    <text evidence="22">The sequence shown here is derived from an EMBL/GenBank/DDBJ whole genome shotgun (WGS) entry which is preliminary data.</text>
</comment>
<evidence type="ECO:0000256" key="19">
    <source>
        <dbReference type="SAM" id="Phobius"/>
    </source>
</evidence>
<evidence type="ECO:0000256" key="17">
    <source>
        <dbReference type="ARBA" id="ARBA00049902"/>
    </source>
</evidence>
<dbReference type="InterPro" id="IPR023346">
    <property type="entry name" value="Lysozyme-like_dom_sf"/>
</dbReference>
<evidence type="ECO:0000256" key="7">
    <source>
        <dbReference type="ARBA" id="ARBA00022670"/>
    </source>
</evidence>
<keyword evidence="7" id="KW-0645">Protease</keyword>
<evidence type="ECO:0000259" key="21">
    <source>
        <dbReference type="Pfam" id="PF00912"/>
    </source>
</evidence>
<sequence length="764" mass="85897">MVQLEKGKYGRLIKVTWIFFSAALALFLFYAYAVSINFMGLFGALPDLKFLENPKNDLASELYSADGVLMGKYFTSNRSPVEYEQISPNVINALLATEDARFEKHSGIDFKGTFAIAWSVLTLDPRGSSTITQQLAKNLFNTRGKDYRGSLGGVPGLNMLIIKTKEWIMAIKLEKNYTKKEIIKMYLNTVPFGSNAYGISTAAKTFFGKKASDLTTEEAALLVGIVKGTSYYSPIYHPNRALERRNVVLGQMVKYGYLSSDKYSELKTKPIDMTKYAVENHNKGSAPYFREVIRGFLYKWAKARGIDLDTEGLKIYTTIDSKMQKYAEESVTENMKDQQKKFFAHWKGRNPWITEDYKEIPGYVEREAKKTGRFKQLKKQYEDNEAAIWKEMNQPVKMKVFSWNGEKDTTLSPMDSIRYYKHFLHTGFMSMDPNTGHVKAWVGGIDFKHFKYDHVMQGKRQPGSSFKPIVYATAIDNGYHPCQEVLDAPVTFASDIGGEPWTPNNSDGPPSYERMTLRRAMGRSINTISAKLMQEFGPNRVVDYAKRLGIKSPLEPVPSLCLGTSPVSVYELLGAYSTFVNGGIWTKPMFITRIENRYGEVIESFPPTTVEALSEETAYLMVHMLQGALQEEGGTAQGLFRYKMARTNEIGGKTGTTQNYSDGWFVGVTQDLVTGVWVGGDDMSIHFRSMSLGQGGRMALPAWGIYMDKVASDPNLGLKNSKFRRPKNLPVSLNCDDYNTVAPSDSTQQQYVAPSTVSTDEGIL</sequence>
<dbReference type="Gene3D" id="1.10.3810.10">
    <property type="entry name" value="Biosynthetic peptidoglycan transglycosylase-like"/>
    <property type="match status" value="1"/>
</dbReference>
<dbReference type="Proteomes" id="UP001168528">
    <property type="component" value="Unassembled WGS sequence"/>
</dbReference>
<keyword evidence="19" id="KW-1133">Transmembrane helix</keyword>
<evidence type="ECO:0000256" key="1">
    <source>
        <dbReference type="ARBA" id="ARBA00004236"/>
    </source>
</evidence>
<keyword evidence="15" id="KW-0961">Cell wall biogenesis/degradation</keyword>
<evidence type="ECO:0000256" key="11">
    <source>
        <dbReference type="ARBA" id="ARBA00022960"/>
    </source>
</evidence>
<keyword evidence="9" id="KW-0808">Transferase</keyword>
<keyword evidence="11" id="KW-0133">Cell shape</keyword>
<evidence type="ECO:0000256" key="6">
    <source>
        <dbReference type="ARBA" id="ARBA00022645"/>
    </source>
</evidence>
<accession>A0ABT8R935</accession>
<evidence type="ECO:0000313" key="23">
    <source>
        <dbReference type="Proteomes" id="UP001168528"/>
    </source>
</evidence>
<keyword evidence="5" id="KW-1003">Cell membrane</keyword>
<comment type="similarity">
    <text evidence="3">In the C-terminal section; belongs to the transpeptidase family.</text>
</comment>
<dbReference type="Pfam" id="PF00912">
    <property type="entry name" value="Transgly"/>
    <property type="match status" value="1"/>
</dbReference>
<evidence type="ECO:0000256" key="4">
    <source>
        <dbReference type="ARBA" id="ARBA00007739"/>
    </source>
</evidence>
<evidence type="ECO:0000256" key="8">
    <source>
        <dbReference type="ARBA" id="ARBA00022676"/>
    </source>
</evidence>
<dbReference type="Gene3D" id="3.40.710.10">
    <property type="entry name" value="DD-peptidase/beta-lactamase superfamily"/>
    <property type="match status" value="2"/>
</dbReference>
<comment type="pathway">
    <text evidence="2">Cell wall biogenesis; peptidoglycan biosynthesis.</text>
</comment>
<dbReference type="PANTHER" id="PTHR32282:SF11">
    <property type="entry name" value="PENICILLIN-BINDING PROTEIN 1B"/>
    <property type="match status" value="1"/>
</dbReference>
<keyword evidence="8" id="KW-0328">Glycosyltransferase</keyword>
<dbReference type="SUPFAM" id="SSF53955">
    <property type="entry name" value="Lysozyme-like"/>
    <property type="match status" value="1"/>
</dbReference>
<evidence type="ECO:0000256" key="12">
    <source>
        <dbReference type="ARBA" id="ARBA00022984"/>
    </source>
</evidence>
<keyword evidence="14" id="KW-0511">Multifunctional enzyme</keyword>
<evidence type="ECO:0000256" key="2">
    <source>
        <dbReference type="ARBA" id="ARBA00004752"/>
    </source>
</evidence>
<dbReference type="PANTHER" id="PTHR32282">
    <property type="entry name" value="BINDING PROTEIN TRANSPEPTIDASE, PUTATIVE-RELATED"/>
    <property type="match status" value="1"/>
</dbReference>
<comment type="catalytic activity">
    <reaction evidence="17">
        <text>[GlcNAc-(1-&gt;4)-Mur2Ac(oyl-L-Ala-gamma-D-Glu-L-Lys-D-Ala-D-Ala)](n)-di-trans,octa-cis-undecaprenyl diphosphate + beta-D-GlcNAc-(1-&gt;4)-Mur2Ac(oyl-L-Ala-gamma-D-Glu-L-Lys-D-Ala-D-Ala)-di-trans,octa-cis-undecaprenyl diphosphate = [GlcNAc-(1-&gt;4)-Mur2Ac(oyl-L-Ala-gamma-D-Glu-L-Lys-D-Ala-D-Ala)](n+1)-di-trans,octa-cis-undecaprenyl diphosphate + di-trans,octa-cis-undecaprenyl diphosphate + H(+)</text>
        <dbReference type="Rhea" id="RHEA:23708"/>
        <dbReference type="Rhea" id="RHEA-COMP:9602"/>
        <dbReference type="Rhea" id="RHEA-COMP:9603"/>
        <dbReference type="ChEBI" id="CHEBI:15378"/>
        <dbReference type="ChEBI" id="CHEBI:58405"/>
        <dbReference type="ChEBI" id="CHEBI:60033"/>
        <dbReference type="ChEBI" id="CHEBI:78435"/>
        <dbReference type="EC" id="2.4.99.28"/>
    </reaction>
</comment>
<dbReference type="InterPro" id="IPR001460">
    <property type="entry name" value="PCN-bd_Tpept"/>
</dbReference>
<name>A0ABT8R935_9BACT</name>
<evidence type="ECO:0000256" key="9">
    <source>
        <dbReference type="ARBA" id="ARBA00022679"/>
    </source>
</evidence>
<dbReference type="InterPro" id="IPR001264">
    <property type="entry name" value="Glyco_trans_51"/>
</dbReference>